<proteinExistence type="predicted"/>
<reference evidence="2 3" key="1">
    <citation type="submission" date="2019-08" db="EMBL/GenBank/DDBJ databases">
        <title>Deep-cultivation of Planctomycetes and their phenomic and genomic characterization uncovers novel biology.</title>
        <authorList>
            <person name="Wiegand S."/>
            <person name="Jogler M."/>
            <person name="Boedeker C."/>
            <person name="Pinto D."/>
            <person name="Vollmers J."/>
            <person name="Rivas-Marin E."/>
            <person name="Kohn T."/>
            <person name="Peeters S.H."/>
            <person name="Heuer A."/>
            <person name="Rast P."/>
            <person name="Oberbeckmann S."/>
            <person name="Bunk B."/>
            <person name="Jeske O."/>
            <person name="Meyerdierks A."/>
            <person name="Storesund J.E."/>
            <person name="Kallscheuer N."/>
            <person name="Luecker S."/>
            <person name="Lage O.M."/>
            <person name="Pohl T."/>
            <person name="Merkel B.J."/>
            <person name="Hornburger P."/>
            <person name="Mueller R.-W."/>
            <person name="Bruemmer F."/>
            <person name="Labrenz M."/>
            <person name="Spormann A.M."/>
            <person name="Op den Camp H."/>
            <person name="Overmann J."/>
            <person name="Amann R."/>
            <person name="Jetten M.S.M."/>
            <person name="Mascher T."/>
            <person name="Medema M.H."/>
            <person name="Devos D.P."/>
            <person name="Kaster A.-K."/>
            <person name="Ovreas L."/>
            <person name="Rohde M."/>
            <person name="Galperin M.Y."/>
            <person name="Jogler C."/>
        </authorList>
    </citation>
    <scope>NUCLEOTIDE SEQUENCE [LARGE SCALE GENOMIC DNA]</scope>
    <source>
        <strain evidence="2 3">Pr1d</strain>
    </source>
</reference>
<keyword evidence="1" id="KW-0472">Membrane</keyword>
<feature type="transmembrane region" description="Helical" evidence="1">
    <location>
        <begin position="85"/>
        <end position="104"/>
    </location>
</feature>
<dbReference type="KEGG" id="bgok:Pr1d_09440"/>
<dbReference type="SUPFAM" id="SSF52047">
    <property type="entry name" value="RNI-like"/>
    <property type="match status" value="1"/>
</dbReference>
<feature type="transmembrane region" description="Helical" evidence="1">
    <location>
        <begin position="110"/>
        <end position="132"/>
    </location>
</feature>
<feature type="transmembrane region" description="Helical" evidence="1">
    <location>
        <begin position="45"/>
        <end position="64"/>
    </location>
</feature>
<dbReference type="AlphaFoldDB" id="A0A5B9Q7G5"/>
<sequence length="318" mass="35295">MLHSTQDETAVRYQSCSWVKVFLLAVLSIEILSFLFLRFGIDIQLGVILAFSIVAVGVFSRQILGLTEIASSVMVKIATGQWQKSIGTFLVAVVLAQVIAVGMLRNGIGIRWTFSVVGGVLAIYFIWPYLCVFVGRISAWIAVKVTLSGRPQFSVRTLLLVVTILAVVSAIVGREVRRAYNELSAAKRLEKLGAEVVYDVKYICESNAITRDDEARTPSLVKRLVGIEGSSVNYVILNLQFLRQGKKNNKIKDDCMVDIASFNNLKVLDMRGTGITDAGLVHLYALTELEFILVSGTQITDNGIRRFKEFNQDCNVYR</sequence>
<accession>A0A5B9Q7G5</accession>
<dbReference type="Proteomes" id="UP000323917">
    <property type="component" value="Chromosome"/>
</dbReference>
<organism evidence="2 3">
    <name type="scientific">Bythopirellula goksoeyrii</name>
    <dbReference type="NCBI Taxonomy" id="1400387"/>
    <lineage>
        <taxon>Bacteria</taxon>
        <taxon>Pseudomonadati</taxon>
        <taxon>Planctomycetota</taxon>
        <taxon>Planctomycetia</taxon>
        <taxon>Pirellulales</taxon>
        <taxon>Lacipirellulaceae</taxon>
        <taxon>Bythopirellula</taxon>
    </lineage>
</organism>
<gene>
    <name evidence="2" type="ORF">Pr1d_09440</name>
</gene>
<dbReference type="RefSeq" id="WP_148072413.1">
    <property type="nucleotide sequence ID" value="NZ_CP042913.1"/>
</dbReference>
<keyword evidence="1" id="KW-0812">Transmembrane</keyword>
<dbReference type="EMBL" id="CP042913">
    <property type="protein sequence ID" value="QEG33680.1"/>
    <property type="molecule type" value="Genomic_DNA"/>
</dbReference>
<keyword evidence="1" id="KW-1133">Transmembrane helix</keyword>
<feature type="transmembrane region" description="Helical" evidence="1">
    <location>
        <begin position="21"/>
        <end position="39"/>
    </location>
</feature>
<keyword evidence="3" id="KW-1185">Reference proteome</keyword>
<dbReference type="Gene3D" id="3.80.10.10">
    <property type="entry name" value="Ribonuclease Inhibitor"/>
    <property type="match status" value="1"/>
</dbReference>
<evidence type="ECO:0000313" key="3">
    <source>
        <dbReference type="Proteomes" id="UP000323917"/>
    </source>
</evidence>
<name>A0A5B9Q7G5_9BACT</name>
<dbReference type="InterPro" id="IPR032675">
    <property type="entry name" value="LRR_dom_sf"/>
</dbReference>
<evidence type="ECO:0000256" key="1">
    <source>
        <dbReference type="SAM" id="Phobius"/>
    </source>
</evidence>
<dbReference type="OrthoDB" id="272105at2"/>
<feature type="transmembrane region" description="Helical" evidence="1">
    <location>
        <begin position="153"/>
        <end position="172"/>
    </location>
</feature>
<protein>
    <submittedName>
        <fullName evidence="2">Leucine Rich repeats (2 copies)</fullName>
    </submittedName>
</protein>
<evidence type="ECO:0000313" key="2">
    <source>
        <dbReference type="EMBL" id="QEG33680.1"/>
    </source>
</evidence>